<accession>A0A3A4KEI6</accession>
<proteinExistence type="predicted"/>
<evidence type="ECO:0000313" key="3">
    <source>
        <dbReference type="Proteomes" id="UP000266677"/>
    </source>
</evidence>
<protein>
    <submittedName>
        <fullName evidence="2">Uncharacterized protein</fullName>
    </submittedName>
</protein>
<dbReference type="AlphaFoldDB" id="A0A3A4KEI6"/>
<dbReference type="Proteomes" id="UP000266677">
    <property type="component" value="Unassembled WGS sequence"/>
</dbReference>
<sequence>MTQPIPGMPTPPTYNDGQAPHGSQPWYSRADDIAFAEVATAAMVAADAGGWTHAARHLRHYLDNTGTDLILDPDQMMNDDARLKMFAEDTVTQWVQKISRSAIAANNYENSIPFQSGWVGWTFDSSSQRDWYLAVGSMNIAVSGAVAVHHRDNGAQSTVTVDYRIHFHDRYNWDGTKSTEIAGITVTDRRMGGLHTAGLAREFDQYGSSIAKHYEGALPTDVPINAEGPENRKDTRADPTR</sequence>
<feature type="compositionally biased region" description="Pro residues" evidence="1">
    <location>
        <begin position="1"/>
        <end position="12"/>
    </location>
</feature>
<comment type="caution">
    <text evidence="2">The sequence shown here is derived from an EMBL/GenBank/DDBJ whole genome shotgun (WGS) entry which is preliminary data.</text>
</comment>
<evidence type="ECO:0000256" key="1">
    <source>
        <dbReference type="SAM" id="MobiDB-lite"/>
    </source>
</evidence>
<evidence type="ECO:0000313" key="2">
    <source>
        <dbReference type="EMBL" id="RJO77121.1"/>
    </source>
</evidence>
<gene>
    <name evidence="2" type="ORF">D5S18_13230</name>
</gene>
<feature type="compositionally biased region" description="Basic and acidic residues" evidence="1">
    <location>
        <begin position="229"/>
        <end position="241"/>
    </location>
</feature>
<keyword evidence="3" id="KW-1185">Reference proteome</keyword>
<name>A0A3A4KEI6_9NOCA</name>
<feature type="region of interest" description="Disordered" evidence="1">
    <location>
        <begin position="217"/>
        <end position="241"/>
    </location>
</feature>
<dbReference type="EMBL" id="QZFU01000016">
    <property type="protein sequence ID" value="RJO77121.1"/>
    <property type="molecule type" value="Genomic_DNA"/>
</dbReference>
<reference evidence="2 3" key="1">
    <citation type="submission" date="2018-09" db="EMBL/GenBank/DDBJ databases">
        <title>YIM PH21274 draft genome.</title>
        <authorList>
            <person name="Miao C."/>
        </authorList>
    </citation>
    <scope>NUCLEOTIDE SEQUENCE [LARGE SCALE GENOMIC DNA]</scope>
    <source>
        <strain evidence="2 3">YIM PH 21724</strain>
    </source>
</reference>
<organism evidence="2 3">
    <name type="scientific">Nocardia panacis</name>
    <dbReference type="NCBI Taxonomy" id="2340916"/>
    <lineage>
        <taxon>Bacteria</taxon>
        <taxon>Bacillati</taxon>
        <taxon>Actinomycetota</taxon>
        <taxon>Actinomycetes</taxon>
        <taxon>Mycobacteriales</taxon>
        <taxon>Nocardiaceae</taxon>
        <taxon>Nocardia</taxon>
    </lineage>
</organism>
<feature type="region of interest" description="Disordered" evidence="1">
    <location>
        <begin position="1"/>
        <end position="26"/>
    </location>
</feature>